<protein>
    <submittedName>
        <fullName evidence="1">Uncharacterized protein</fullName>
    </submittedName>
</protein>
<dbReference type="Proteomes" id="UP000095598">
    <property type="component" value="Unassembled WGS sequence"/>
</dbReference>
<name>A0A173U358_ANAHA</name>
<accession>A0A173U358</accession>
<dbReference type="EMBL" id="CYXT01000021">
    <property type="protein sequence ID" value="CUN09361.1"/>
    <property type="molecule type" value="Genomic_DNA"/>
</dbReference>
<evidence type="ECO:0000313" key="2">
    <source>
        <dbReference type="Proteomes" id="UP000095598"/>
    </source>
</evidence>
<reference evidence="1 2" key="1">
    <citation type="submission" date="2015-09" db="EMBL/GenBank/DDBJ databases">
        <authorList>
            <consortium name="Pathogen Informatics"/>
        </authorList>
    </citation>
    <scope>NUCLEOTIDE SEQUENCE [LARGE SCALE GENOMIC DNA]</scope>
    <source>
        <strain evidence="1 2">2789STDY5608868</strain>
    </source>
</reference>
<organism evidence="1 2">
    <name type="scientific">Anaerostipes hadrus</name>
    <dbReference type="NCBI Taxonomy" id="649756"/>
    <lineage>
        <taxon>Bacteria</taxon>
        <taxon>Bacillati</taxon>
        <taxon>Bacillota</taxon>
        <taxon>Clostridia</taxon>
        <taxon>Lachnospirales</taxon>
        <taxon>Lachnospiraceae</taxon>
        <taxon>Anaerostipes</taxon>
    </lineage>
</organism>
<evidence type="ECO:0000313" key="1">
    <source>
        <dbReference type="EMBL" id="CUN09361.1"/>
    </source>
</evidence>
<sequence>MGTSKGYIAPTTLHWSTAKRAVTSFIKNRDYDSKAKAASKYATAMKTDMSTGGSFQSAAARALGFAQKVASGGLDNALREYNREDLVGKPSEVVWTELLHEFTNSGASVEDNMAADALSQAMDNLEIEDIADIGNVSVDILLKEMLKEYIKENFDFRYEEKISKGKTPAQTSEILNDMHEYIENSIDGDLNLDNLRTVDFSNMGTAQVVEDALRDALSVFEKYYGED</sequence>
<proteinExistence type="predicted"/>
<gene>
    <name evidence="1" type="ORF">ERS852425_02585</name>
</gene>
<dbReference type="RefSeq" id="WP_055259429.1">
    <property type="nucleotide sequence ID" value="NZ_CYXT01000021.1"/>
</dbReference>
<dbReference type="AlphaFoldDB" id="A0A173U358"/>